<dbReference type="Gene3D" id="1.20.120.310">
    <property type="entry name" value="ERV/ALR sulfhydryl oxidase domain"/>
    <property type="match status" value="1"/>
</dbReference>
<dbReference type="PANTHER" id="PTHR22897">
    <property type="entry name" value="QUIESCIN Q6-RELATED SULFHYDRYL OXIDASE"/>
    <property type="match status" value="1"/>
</dbReference>
<evidence type="ECO:0000256" key="6">
    <source>
        <dbReference type="ARBA" id="ARBA00023157"/>
    </source>
</evidence>
<proteinExistence type="predicted"/>
<keyword evidence="5 8" id="KW-0560">Oxidoreductase</keyword>
<dbReference type="FunFam" id="1.20.120.310:FF:000005">
    <property type="entry name" value="Sulfhydryl oxidase"/>
    <property type="match status" value="1"/>
</dbReference>
<dbReference type="AlphaFoldDB" id="A0A6V7XA64"/>
<evidence type="ECO:0000256" key="7">
    <source>
        <dbReference type="ARBA" id="ARBA00023180"/>
    </source>
</evidence>
<dbReference type="GO" id="GO:0006457">
    <property type="term" value="P:protein folding"/>
    <property type="evidence" value="ECO:0007669"/>
    <property type="project" value="TreeGrafter"/>
</dbReference>
<evidence type="ECO:0000313" key="12">
    <source>
        <dbReference type="Proteomes" id="UP000580250"/>
    </source>
</evidence>
<keyword evidence="4 8" id="KW-0274">FAD</keyword>
<evidence type="ECO:0000259" key="9">
    <source>
        <dbReference type="PROSITE" id="PS51324"/>
    </source>
</evidence>
<dbReference type="SUPFAM" id="SSF52833">
    <property type="entry name" value="Thioredoxin-like"/>
    <property type="match status" value="1"/>
</dbReference>
<dbReference type="SUPFAM" id="SSF69000">
    <property type="entry name" value="FAD-dependent thiol oxidase"/>
    <property type="match status" value="1"/>
</dbReference>
<evidence type="ECO:0000259" key="10">
    <source>
        <dbReference type="PROSITE" id="PS51352"/>
    </source>
</evidence>
<keyword evidence="7" id="KW-0325">Glycoprotein</keyword>
<dbReference type="Gene3D" id="3.40.30.10">
    <property type="entry name" value="Glutaredoxin"/>
    <property type="match status" value="2"/>
</dbReference>
<dbReference type="Pfam" id="PF04777">
    <property type="entry name" value="Evr1_Alr"/>
    <property type="match status" value="1"/>
</dbReference>
<dbReference type="GO" id="GO:0005615">
    <property type="term" value="C:extracellular space"/>
    <property type="evidence" value="ECO:0007669"/>
    <property type="project" value="TreeGrafter"/>
</dbReference>
<dbReference type="InterPro" id="IPR017937">
    <property type="entry name" value="Thioredoxin_CS"/>
</dbReference>
<dbReference type="PROSITE" id="PS51352">
    <property type="entry name" value="THIOREDOXIN_2"/>
    <property type="match status" value="1"/>
</dbReference>
<sequence length="677" mass="78963">MFINHYKSFYSLNSYSTTFYYPFYHFSLILCWRFVLFLFLIISIQNREALAIFADYTSVPKGTNPTLYDANDFVVQLDDQSFNDTVFCFDPTKIVSNSLFLDENTNNSLNDSIKSNNNFVSGEVQSEINGRCTSIIVEFYSDWCGHCRAYSRLYKALAKDLLAWQGVIKLAAINCADPVNLDTCKDSSITHYPFLKYFPRNSLETNLNSSASVGQILRSYQSLAQMRDQITRVLLTEYEENRYEDWPKFEWLEDIETYNNLWKGIDTHISTLIVLFESNTNSLVGAQLLLDLSGYADKVVARRCVNNALANALQIKDFPTFAVFRRGERSPAYIAELRRLLLNEFEQLLRNDSKETSKRSMNKFFSRKKFASGSENIEQFCSNFPQICKRAYFVSELDLLKSARIALFNDVQMIGGENITGQNLRALYEFVDVLANYFPHRTIHPQPRETEFNGSQNSREINEFNEKDNIEFLNASSRARVVFRSHLRDFINEQRSNDQKNPFPISEEWEHCKGSSPVLRGYTCGLWTLFHVLTVNGYRNGQKGNSFDPLRLLLAIRDWVLSFFACDHCRVHFRKMTTKTARIETSINREEDVFLYLWKAHNLVNSRLHGKETEDPKFPKYQFPPNFLCQECRREINKEFDEDKIKNFLLLYYSDIRPIGRKGVEEEDGEEIEDKLE</sequence>
<comment type="catalytic activity">
    <reaction evidence="8">
        <text>2 R'C(R)SH + O2 = R'C(R)S-S(R)CR' + H2O2</text>
        <dbReference type="Rhea" id="RHEA:17357"/>
        <dbReference type="ChEBI" id="CHEBI:15379"/>
        <dbReference type="ChEBI" id="CHEBI:16240"/>
        <dbReference type="ChEBI" id="CHEBI:16520"/>
        <dbReference type="ChEBI" id="CHEBI:17412"/>
        <dbReference type="EC" id="1.8.3.2"/>
    </reaction>
</comment>
<keyword evidence="3" id="KW-0732">Signal</keyword>
<dbReference type="EMBL" id="CAJEWN010001292">
    <property type="protein sequence ID" value="CAD2196220.1"/>
    <property type="molecule type" value="Genomic_DNA"/>
</dbReference>
<feature type="transmembrane region" description="Helical" evidence="8">
    <location>
        <begin position="20"/>
        <end position="42"/>
    </location>
</feature>
<dbReference type="PROSITE" id="PS51324">
    <property type="entry name" value="ERV_ALR"/>
    <property type="match status" value="1"/>
</dbReference>
<accession>A0A6V7XA64</accession>
<name>A0A6V7XA64_MELEN</name>
<dbReference type="GO" id="GO:0000139">
    <property type="term" value="C:Golgi membrane"/>
    <property type="evidence" value="ECO:0007669"/>
    <property type="project" value="TreeGrafter"/>
</dbReference>
<feature type="domain" description="ERV/ALR sulfhydryl oxidase" evidence="9">
    <location>
        <begin position="515"/>
        <end position="623"/>
    </location>
</feature>
<dbReference type="GO" id="GO:0003756">
    <property type="term" value="F:protein disulfide isomerase activity"/>
    <property type="evidence" value="ECO:0007669"/>
    <property type="project" value="TreeGrafter"/>
</dbReference>
<keyword evidence="6" id="KW-1015">Disulfide bond</keyword>
<dbReference type="InterPro" id="IPR013766">
    <property type="entry name" value="Thioredoxin_domain"/>
</dbReference>
<comment type="cofactor">
    <cofactor evidence="1 8">
        <name>FAD</name>
        <dbReference type="ChEBI" id="CHEBI:57692"/>
    </cofactor>
</comment>
<protein>
    <recommendedName>
        <fullName evidence="8">Sulfhydryl oxidase</fullName>
        <ecNumber evidence="8">1.8.3.2</ecNumber>
    </recommendedName>
</protein>
<evidence type="ECO:0000256" key="2">
    <source>
        <dbReference type="ARBA" id="ARBA00022630"/>
    </source>
</evidence>
<reference evidence="11 12" key="1">
    <citation type="submission" date="2020-08" db="EMBL/GenBank/DDBJ databases">
        <authorList>
            <person name="Koutsovoulos G."/>
            <person name="Danchin GJ E."/>
        </authorList>
    </citation>
    <scope>NUCLEOTIDE SEQUENCE [LARGE SCALE GENOMIC DNA]</scope>
</reference>
<dbReference type="InterPro" id="IPR042568">
    <property type="entry name" value="QSOX_FAD-bd_sf"/>
</dbReference>
<keyword evidence="8" id="KW-1133">Transmembrane helix</keyword>
<dbReference type="OrthoDB" id="59470at2759"/>
<organism evidence="11 12">
    <name type="scientific">Meloidogyne enterolobii</name>
    <name type="common">Root-knot nematode worm</name>
    <name type="synonym">Meloidogyne mayaguensis</name>
    <dbReference type="NCBI Taxonomy" id="390850"/>
    <lineage>
        <taxon>Eukaryota</taxon>
        <taxon>Metazoa</taxon>
        <taxon>Ecdysozoa</taxon>
        <taxon>Nematoda</taxon>
        <taxon>Chromadorea</taxon>
        <taxon>Rhabditida</taxon>
        <taxon>Tylenchina</taxon>
        <taxon>Tylenchomorpha</taxon>
        <taxon>Tylenchoidea</taxon>
        <taxon>Meloidogynidae</taxon>
        <taxon>Meloidogyninae</taxon>
        <taxon>Meloidogyne</taxon>
    </lineage>
</organism>
<evidence type="ECO:0000256" key="3">
    <source>
        <dbReference type="ARBA" id="ARBA00022729"/>
    </source>
</evidence>
<dbReference type="InterPro" id="IPR039798">
    <property type="entry name" value="Sulfhydryl_oxidase"/>
</dbReference>
<evidence type="ECO:0000256" key="5">
    <source>
        <dbReference type="ARBA" id="ARBA00023002"/>
    </source>
</evidence>
<dbReference type="GO" id="GO:0016971">
    <property type="term" value="F:flavin-dependent sulfhydryl oxidase activity"/>
    <property type="evidence" value="ECO:0007669"/>
    <property type="project" value="InterPro"/>
</dbReference>
<dbReference type="Proteomes" id="UP000580250">
    <property type="component" value="Unassembled WGS sequence"/>
</dbReference>
<dbReference type="InterPro" id="IPR017905">
    <property type="entry name" value="ERV/ALR_sulphydryl_oxidase"/>
</dbReference>
<dbReference type="InterPro" id="IPR036249">
    <property type="entry name" value="Thioredoxin-like_sf"/>
</dbReference>
<evidence type="ECO:0000256" key="1">
    <source>
        <dbReference type="ARBA" id="ARBA00001974"/>
    </source>
</evidence>
<dbReference type="PROSITE" id="PS00194">
    <property type="entry name" value="THIOREDOXIN_1"/>
    <property type="match status" value="1"/>
</dbReference>
<gene>
    <name evidence="11" type="ORF">MENT_LOCUS49373</name>
</gene>
<evidence type="ECO:0000256" key="4">
    <source>
        <dbReference type="ARBA" id="ARBA00022827"/>
    </source>
</evidence>
<evidence type="ECO:0000313" key="11">
    <source>
        <dbReference type="EMBL" id="CAD2196220.1"/>
    </source>
</evidence>
<dbReference type="InterPro" id="IPR036774">
    <property type="entry name" value="ERV/ALR_sulphydryl_oxid_sf"/>
</dbReference>
<dbReference type="PANTHER" id="PTHR22897:SF8">
    <property type="entry name" value="SULFHYDRYL OXIDASE"/>
    <property type="match status" value="1"/>
</dbReference>
<dbReference type="Pfam" id="PF00085">
    <property type="entry name" value="Thioredoxin"/>
    <property type="match status" value="1"/>
</dbReference>
<keyword evidence="8" id="KW-0812">Transmembrane</keyword>
<dbReference type="Gene3D" id="1.20.120.1960">
    <property type="entry name" value="QSOX sulfhydryl oxidase domain"/>
    <property type="match status" value="1"/>
</dbReference>
<comment type="caution">
    <text evidence="11">The sequence shown here is derived from an EMBL/GenBank/DDBJ whole genome shotgun (WGS) entry which is preliminary data.</text>
</comment>
<keyword evidence="8" id="KW-0472">Membrane</keyword>
<evidence type="ECO:0000256" key="8">
    <source>
        <dbReference type="RuleBase" id="RU371123"/>
    </source>
</evidence>
<keyword evidence="2 8" id="KW-0285">Flavoprotein</keyword>
<dbReference type="EC" id="1.8.3.2" evidence="8"/>
<feature type="domain" description="Thioredoxin" evidence="10">
    <location>
        <begin position="98"/>
        <end position="232"/>
    </location>
</feature>